<feature type="transmembrane region" description="Helical" evidence="6">
    <location>
        <begin position="326"/>
        <end position="348"/>
    </location>
</feature>
<dbReference type="InterPro" id="IPR050189">
    <property type="entry name" value="MFS_Efflux_Transporters"/>
</dbReference>
<keyword evidence="5 6" id="KW-0472">Membrane</keyword>
<feature type="transmembrane region" description="Helical" evidence="6">
    <location>
        <begin position="77"/>
        <end position="97"/>
    </location>
</feature>
<reference evidence="8 9" key="1">
    <citation type="submission" date="2024-04" db="EMBL/GenBank/DDBJ databases">
        <title>Draft genome sequence of Sessilibacter corallicola NBRC 116591.</title>
        <authorList>
            <person name="Miyakawa T."/>
            <person name="Kusuya Y."/>
            <person name="Miura T."/>
        </authorList>
    </citation>
    <scope>NUCLEOTIDE SEQUENCE [LARGE SCALE GENOMIC DNA]</scope>
    <source>
        <strain evidence="8 9">KU-00831-HH</strain>
    </source>
</reference>
<keyword evidence="9" id="KW-1185">Reference proteome</keyword>
<feature type="transmembrane region" description="Helical" evidence="6">
    <location>
        <begin position="207"/>
        <end position="229"/>
    </location>
</feature>
<feature type="transmembrane region" description="Helical" evidence="6">
    <location>
        <begin position="292"/>
        <end position="314"/>
    </location>
</feature>
<feature type="domain" description="Major facilitator superfamily (MFS) profile" evidence="7">
    <location>
        <begin position="9"/>
        <end position="380"/>
    </location>
</feature>
<sequence>MPDKTDSNSLLTYILLAFIAMAGLSYINFMPGVVNALAGSIGFNDSEAGQIVAFNGYGGILGSSIAIFLVRRFPWKAIMMITMAVLVVIDVCTVWISDYSVMLGWRFLSGVLGGLCVGFAFSILARQDDPDRAFGLLLFIQFSIGPMVMFVLPSLESMLGGYSVFFVMAGLVFLSLIFMFCLPKLLTDIAPAAPTVAANKNIFGRSLLLLLAIAFYQIAANAIWAYVGLIGLRAEISNENVNLYIGATGLLGIAGAMLPIINGNRAGRLFWVVAGMVLSTASAVLLNFSHIVALYITAMSLLFFSWTAVQSYLLAVTAELDTSGRLSTIASVVASLGFATGPLLASFLLDDDNFSNMLYACAIIFVLSFLFLLNPVRKQEQTTATADFVAY</sequence>
<evidence type="ECO:0000313" key="9">
    <source>
        <dbReference type="Proteomes" id="UP001465153"/>
    </source>
</evidence>
<evidence type="ECO:0000313" key="8">
    <source>
        <dbReference type="EMBL" id="GAA6169379.1"/>
    </source>
</evidence>
<dbReference type="Gene3D" id="1.20.1250.20">
    <property type="entry name" value="MFS general substrate transporter like domains"/>
    <property type="match status" value="1"/>
</dbReference>
<dbReference type="InterPro" id="IPR020846">
    <property type="entry name" value="MFS_dom"/>
</dbReference>
<accession>A0ABQ0ACJ9</accession>
<protein>
    <recommendedName>
        <fullName evidence="7">Major facilitator superfamily (MFS) profile domain-containing protein</fullName>
    </recommendedName>
</protein>
<dbReference type="PROSITE" id="PS50850">
    <property type="entry name" value="MFS"/>
    <property type="match status" value="1"/>
</dbReference>
<evidence type="ECO:0000256" key="5">
    <source>
        <dbReference type="ARBA" id="ARBA00023136"/>
    </source>
</evidence>
<feature type="transmembrane region" description="Helical" evidence="6">
    <location>
        <begin position="136"/>
        <end position="155"/>
    </location>
</feature>
<feature type="transmembrane region" description="Helical" evidence="6">
    <location>
        <begin position="354"/>
        <end position="373"/>
    </location>
</feature>
<feature type="transmembrane region" description="Helical" evidence="6">
    <location>
        <begin position="12"/>
        <end position="31"/>
    </location>
</feature>
<dbReference type="SUPFAM" id="SSF103473">
    <property type="entry name" value="MFS general substrate transporter"/>
    <property type="match status" value="1"/>
</dbReference>
<dbReference type="Pfam" id="PF07690">
    <property type="entry name" value="MFS_1"/>
    <property type="match status" value="1"/>
</dbReference>
<feature type="transmembrane region" description="Helical" evidence="6">
    <location>
        <begin position="241"/>
        <end position="261"/>
    </location>
</feature>
<comment type="subcellular location">
    <subcellularLocation>
        <location evidence="1">Cell membrane</location>
        <topology evidence="1">Multi-pass membrane protein</topology>
    </subcellularLocation>
</comment>
<dbReference type="InterPro" id="IPR011701">
    <property type="entry name" value="MFS"/>
</dbReference>
<proteinExistence type="predicted"/>
<evidence type="ECO:0000259" key="7">
    <source>
        <dbReference type="PROSITE" id="PS50850"/>
    </source>
</evidence>
<dbReference type="PANTHER" id="PTHR43124">
    <property type="entry name" value="PURINE EFFLUX PUMP PBUE"/>
    <property type="match status" value="1"/>
</dbReference>
<gene>
    <name evidence="8" type="ORF">NBRC116591_31900</name>
</gene>
<evidence type="ECO:0000256" key="3">
    <source>
        <dbReference type="ARBA" id="ARBA00022692"/>
    </source>
</evidence>
<comment type="caution">
    <text evidence="8">The sequence shown here is derived from an EMBL/GenBank/DDBJ whole genome shotgun (WGS) entry which is preliminary data.</text>
</comment>
<dbReference type="PANTHER" id="PTHR43124:SF10">
    <property type="entry name" value="PURINE EFFLUX PUMP PBUE"/>
    <property type="match status" value="1"/>
</dbReference>
<dbReference type="RefSeq" id="WP_353303912.1">
    <property type="nucleotide sequence ID" value="NZ_BAABWN010000011.1"/>
</dbReference>
<name>A0ABQ0ACJ9_9GAMM</name>
<evidence type="ECO:0000256" key="4">
    <source>
        <dbReference type="ARBA" id="ARBA00022989"/>
    </source>
</evidence>
<feature type="transmembrane region" description="Helical" evidence="6">
    <location>
        <begin position="51"/>
        <end position="70"/>
    </location>
</feature>
<keyword evidence="2" id="KW-1003">Cell membrane</keyword>
<feature type="transmembrane region" description="Helical" evidence="6">
    <location>
        <begin position="103"/>
        <end position="124"/>
    </location>
</feature>
<evidence type="ECO:0000256" key="1">
    <source>
        <dbReference type="ARBA" id="ARBA00004651"/>
    </source>
</evidence>
<keyword evidence="4 6" id="KW-1133">Transmembrane helix</keyword>
<evidence type="ECO:0000256" key="6">
    <source>
        <dbReference type="SAM" id="Phobius"/>
    </source>
</evidence>
<keyword evidence="3 6" id="KW-0812">Transmembrane</keyword>
<feature type="transmembrane region" description="Helical" evidence="6">
    <location>
        <begin position="268"/>
        <end position="286"/>
    </location>
</feature>
<evidence type="ECO:0000256" key="2">
    <source>
        <dbReference type="ARBA" id="ARBA00022475"/>
    </source>
</evidence>
<dbReference type="InterPro" id="IPR036259">
    <property type="entry name" value="MFS_trans_sf"/>
</dbReference>
<dbReference type="Proteomes" id="UP001465153">
    <property type="component" value="Unassembled WGS sequence"/>
</dbReference>
<organism evidence="8 9">
    <name type="scientific">Sessilibacter corallicola</name>
    <dbReference type="NCBI Taxonomy" id="2904075"/>
    <lineage>
        <taxon>Bacteria</taxon>
        <taxon>Pseudomonadati</taxon>
        <taxon>Pseudomonadota</taxon>
        <taxon>Gammaproteobacteria</taxon>
        <taxon>Cellvibrionales</taxon>
        <taxon>Cellvibrionaceae</taxon>
        <taxon>Sessilibacter</taxon>
    </lineage>
</organism>
<dbReference type="EMBL" id="BAABWN010000011">
    <property type="protein sequence ID" value="GAA6169379.1"/>
    <property type="molecule type" value="Genomic_DNA"/>
</dbReference>
<feature type="transmembrane region" description="Helical" evidence="6">
    <location>
        <begin position="161"/>
        <end position="186"/>
    </location>
</feature>